<keyword evidence="7 9" id="KW-0057">Aromatic amino acid biosynthesis</keyword>
<dbReference type="PANTHER" id="PTHR22854:SF2">
    <property type="entry name" value="INDOLE-3-GLYCEROL-PHOSPHATE SYNTHASE"/>
    <property type="match status" value="1"/>
</dbReference>
<evidence type="ECO:0000256" key="9">
    <source>
        <dbReference type="HAMAP-Rule" id="MF_00134"/>
    </source>
</evidence>
<dbReference type="SUPFAM" id="SSF51366">
    <property type="entry name" value="Ribulose-phoshate binding barrel"/>
    <property type="match status" value="1"/>
</dbReference>
<evidence type="ECO:0000256" key="8">
    <source>
        <dbReference type="ARBA" id="ARBA00023239"/>
    </source>
</evidence>
<dbReference type="InterPro" id="IPR011060">
    <property type="entry name" value="RibuloseP-bd_barrel"/>
</dbReference>
<evidence type="ECO:0000256" key="1">
    <source>
        <dbReference type="ARBA" id="ARBA00001633"/>
    </source>
</evidence>
<dbReference type="GO" id="GO:0004640">
    <property type="term" value="F:phosphoribosylanthranilate isomerase activity"/>
    <property type="evidence" value="ECO:0007669"/>
    <property type="project" value="TreeGrafter"/>
</dbReference>
<evidence type="ECO:0000313" key="14">
    <source>
        <dbReference type="Proteomes" id="UP000481964"/>
    </source>
</evidence>
<dbReference type="InterPro" id="IPR013785">
    <property type="entry name" value="Aldolase_TIM"/>
</dbReference>
<evidence type="ECO:0000313" key="12">
    <source>
        <dbReference type="EMBL" id="MSC56389.1"/>
    </source>
</evidence>
<accession>A0A174YQC5</accession>
<keyword evidence="4 9" id="KW-0028">Amino-acid biosynthesis</keyword>
<dbReference type="FunFam" id="3.20.20.70:FF:000024">
    <property type="entry name" value="Indole-3-glycerol phosphate synthase"/>
    <property type="match status" value="1"/>
</dbReference>
<comment type="similarity">
    <text evidence="3 9">Belongs to the TrpC family.</text>
</comment>
<sequence length="268" mass="30325">MILDVIVEDKLKRLPEHKKRISEEEMTRLAIESQRVSHSFYDALAKDGLSIISEFKKASPSHGNMNNKITLEERIKQYGESADAISCLTEEDHFKGSTEYLKQIRQMTDLPIIRKDFIIDPYQVYEAKVIGADAVLLIAAILDDSRFKELYDLAYSLGLDVLCEVHNEEEMQRMLNLDVKIIGINNRNLKTFEVDLDTTKKLADMVTPEMRKAGKLLVSESGVADTDDIKALAKSGADALLIGTVLMEAPKPEELISEFKEVYNAERK</sequence>
<comment type="catalytic activity">
    <reaction evidence="1 9">
        <text>1-(2-carboxyphenylamino)-1-deoxy-D-ribulose 5-phosphate + H(+) = (1S,2R)-1-C-(indol-3-yl)glycerol 3-phosphate + CO2 + H2O</text>
        <dbReference type="Rhea" id="RHEA:23476"/>
        <dbReference type="ChEBI" id="CHEBI:15377"/>
        <dbReference type="ChEBI" id="CHEBI:15378"/>
        <dbReference type="ChEBI" id="CHEBI:16526"/>
        <dbReference type="ChEBI" id="CHEBI:58613"/>
        <dbReference type="ChEBI" id="CHEBI:58866"/>
        <dbReference type="EC" id="4.1.1.48"/>
    </reaction>
</comment>
<reference evidence="12 14" key="2">
    <citation type="journal article" date="2019" name="Nat. Med.">
        <title>A library of human gut bacterial isolates paired with longitudinal multiomics data enables mechanistic microbiome research.</title>
        <authorList>
            <person name="Poyet M."/>
            <person name="Groussin M."/>
            <person name="Gibbons S.M."/>
            <person name="Avila-Pacheco J."/>
            <person name="Jiang X."/>
            <person name="Kearney S.M."/>
            <person name="Perrotta A.R."/>
            <person name="Berdy B."/>
            <person name="Zhao S."/>
            <person name="Lieberman T.D."/>
            <person name="Swanson P.K."/>
            <person name="Smith M."/>
            <person name="Roesemann S."/>
            <person name="Alexander J.E."/>
            <person name="Rich S.A."/>
            <person name="Livny J."/>
            <person name="Vlamakis H."/>
            <person name="Clish C."/>
            <person name="Bullock K."/>
            <person name="Deik A."/>
            <person name="Scott J."/>
            <person name="Pierce K.A."/>
            <person name="Xavier R.J."/>
            <person name="Alm E.J."/>
        </authorList>
    </citation>
    <scope>NUCLEOTIDE SEQUENCE [LARGE SCALE GENOMIC DNA]</scope>
    <source>
        <strain evidence="12 14">BIOML-A1</strain>
    </source>
</reference>
<evidence type="ECO:0000313" key="13">
    <source>
        <dbReference type="Proteomes" id="UP000095621"/>
    </source>
</evidence>
<dbReference type="PROSITE" id="PS00614">
    <property type="entry name" value="IGPS"/>
    <property type="match status" value="1"/>
</dbReference>
<dbReference type="NCBIfam" id="NF001377">
    <property type="entry name" value="PRK00278.2-4"/>
    <property type="match status" value="1"/>
</dbReference>
<gene>
    <name evidence="9 11" type="primary">trpC</name>
    <name evidence="11" type="ORF">ERS852490_01511</name>
    <name evidence="12" type="ORF">GKE48_02815</name>
</gene>
<evidence type="ECO:0000256" key="4">
    <source>
        <dbReference type="ARBA" id="ARBA00022605"/>
    </source>
</evidence>
<organism evidence="11 13">
    <name type="scientific">Lachnospira eligens</name>
    <dbReference type="NCBI Taxonomy" id="39485"/>
    <lineage>
        <taxon>Bacteria</taxon>
        <taxon>Bacillati</taxon>
        <taxon>Bacillota</taxon>
        <taxon>Clostridia</taxon>
        <taxon>Lachnospirales</taxon>
        <taxon>Lachnospiraceae</taxon>
        <taxon>Lachnospira</taxon>
    </lineage>
</organism>
<dbReference type="Proteomes" id="UP000481964">
    <property type="component" value="Unassembled WGS sequence"/>
</dbReference>
<dbReference type="EMBL" id="CZBU01000003">
    <property type="protein sequence ID" value="CUQ77333.1"/>
    <property type="molecule type" value="Genomic_DNA"/>
</dbReference>
<evidence type="ECO:0000256" key="2">
    <source>
        <dbReference type="ARBA" id="ARBA00004696"/>
    </source>
</evidence>
<evidence type="ECO:0000256" key="5">
    <source>
        <dbReference type="ARBA" id="ARBA00022793"/>
    </source>
</evidence>
<keyword evidence="5 9" id="KW-0210">Decarboxylase</keyword>
<dbReference type="UniPathway" id="UPA00035">
    <property type="reaction ID" value="UER00043"/>
</dbReference>
<dbReference type="Pfam" id="PF00218">
    <property type="entry name" value="IGPS"/>
    <property type="match status" value="1"/>
</dbReference>
<dbReference type="EMBL" id="WKRD01000002">
    <property type="protein sequence ID" value="MSC56389.1"/>
    <property type="molecule type" value="Genomic_DNA"/>
</dbReference>
<dbReference type="Gene3D" id="3.20.20.70">
    <property type="entry name" value="Aldolase class I"/>
    <property type="match status" value="1"/>
</dbReference>
<dbReference type="Proteomes" id="UP000095621">
    <property type="component" value="Unassembled WGS sequence"/>
</dbReference>
<proteinExistence type="inferred from homology"/>
<comment type="pathway">
    <text evidence="2 9">Amino-acid biosynthesis; L-tryptophan biosynthesis; L-tryptophan from chorismate: step 4/5.</text>
</comment>
<reference evidence="11 13" key="1">
    <citation type="submission" date="2015-09" db="EMBL/GenBank/DDBJ databases">
        <authorList>
            <consortium name="Pathogen Informatics"/>
        </authorList>
    </citation>
    <scope>NUCLEOTIDE SEQUENCE [LARGE SCALE GENOMIC DNA]</scope>
    <source>
        <strain evidence="11 13">2789STDY5834875</strain>
    </source>
</reference>
<keyword evidence="8 9" id="KW-0456">Lyase</keyword>
<dbReference type="OrthoDB" id="9804217at2"/>
<name>A0A174YQC5_9FIRM</name>
<keyword evidence="6 9" id="KW-0822">Tryptophan biosynthesis</keyword>
<evidence type="ECO:0000259" key="10">
    <source>
        <dbReference type="Pfam" id="PF00218"/>
    </source>
</evidence>
<dbReference type="InterPro" id="IPR045186">
    <property type="entry name" value="Indole-3-glycerol_P_synth"/>
</dbReference>
<dbReference type="CDD" id="cd00331">
    <property type="entry name" value="IGPS"/>
    <property type="match status" value="1"/>
</dbReference>
<dbReference type="RefSeq" id="WP_055215649.1">
    <property type="nucleotide sequence ID" value="NZ_CZBU01000003.1"/>
</dbReference>
<feature type="domain" description="Indole-3-glycerol phosphate synthase" evidence="10">
    <location>
        <begin position="3"/>
        <end position="258"/>
    </location>
</feature>
<dbReference type="GO" id="GO:0000162">
    <property type="term" value="P:L-tryptophan biosynthetic process"/>
    <property type="evidence" value="ECO:0007669"/>
    <property type="project" value="UniProtKB-UniRule"/>
</dbReference>
<evidence type="ECO:0000313" key="11">
    <source>
        <dbReference type="EMBL" id="CUQ77333.1"/>
    </source>
</evidence>
<protein>
    <recommendedName>
        <fullName evidence="9">Indole-3-glycerol phosphate synthase</fullName>
        <shortName evidence="9">IGPS</shortName>
        <ecNumber evidence="9">4.1.1.48</ecNumber>
    </recommendedName>
</protein>
<dbReference type="GO" id="GO:0004425">
    <property type="term" value="F:indole-3-glycerol-phosphate synthase activity"/>
    <property type="evidence" value="ECO:0007669"/>
    <property type="project" value="UniProtKB-UniRule"/>
</dbReference>
<dbReference type="AlphaFoldDB" id="A0A174YQC5"/>
<evidence type="ECO:0000256" key="6">
    <source>
        <dbReference type="ARBA" id="ARBA00022822"/>
    </source>
</evidence>
<dbReference type="InterPro" id="IPR001468">
    <property type="entry name" value="Indole-3-GlycerolPSynthase_CS"/>
</dbReference>
<dbReference type="PANTHER" id="PTHR22854">
    <property type="entry name" value="TRYPTOPHAN BIOSYNTHESIS PROTEIN"/>
    <property type="match status" value="1"/>
</dbReference>
<evidence type="ECO:0000256" key="3">
    <source>
        <dbReference type="ARBA" id="ARBA00008737"/>
    </source>
</evidence>
<evidence type="ECO:0000256" key="7">
    <source>
        <dbReference type="ARBA" id="ARBA00023141"/>
    </source>
</evidence>
<dbReference type="EC" id="4.1.1.48" evidence="9"/>
<dbReference type="HAMAP" id="MF_00134_B">
    <property type="entry name" value="IGPS_B"/>
    <property type="match status" value="1"/>
</dbReference>
<dbReference type="InterPro" id="IPR013798">
    <property type="entry name" value="Indole-3-glycerol_P_synth_dom"/>
</dbReference>